<dbReference type="RefSeq" id="WP_344002212.1">
    <property type="nucleotide sequence ID" value="NZ_BAAAMY010000001.1"/>
</dbReference>
<evidence type="ECO:0000313" key="3">
    <source>
        <dbReference type="Proteomes" id="UP001501612"/>
    </source>
</evidence>
<feature type="region of interest" description="Disordered" evidence="1">
    <location>
        <begin position="28"/>
        <end position="47"/>
    </location>
</feature>
<dbReference type="EMBL" id="BAAAMY010000001">
    <property type="protein sequence ID" value="GAA1904237.1"/>
    <property type="molecule type" value="Genomic_DNA"/>
</dbReference>
<sequence>MPDVERTVTVDQPVTKVWDYVTDFRSSEEWDPPTVRTDRTSGDGGVGTTYHNVSSFLGSEQEVDYRVVEHSPPATGSPGRFVMTGDAGSITLRDTITFVEDAPGRTSVTYHAEFIPDSTAAKLATPLMPAALKVLGDKVASSLEERLRAL</sequence>
<evidence type="ECO:0000256" key="1">
    <source>
        <dbReference type="SAM" id="MobiDB-lite"/>
    </source>
</evidence>
<evidence type="ECO:0000313" key="2">
    <source>
        <dbReference type="EMBL" id="GAA1904237.1"/>
    </source>
</evidence>
<dbReference type="SUPFAM" id="SSF55961">
    <property type="entry name" value="Bet v1-like"/>
    <property type="match status" value="1"/>
</dbReference>
<keyword evidence="3" id="KW-1185">Reference proteome</keyword>
<organism evidence="2 3">
    <name type="scientific">Nocardioides lentus</name>
    <dbReference type="NCBI Taxonomy" id="338077"/>
    <lineage>
        <taxon>Bacteria</taxon>
        <taxon>Bacillati</taxon>
        <taxon>Actinomycetota</taxon>
        <taxon>Actinomycetes</taxon>
        <taxon>Propionibacteriales</taxon>
        <taxon>Nocardioidaceae</taxon>
        <taxon>Nocardioides</taxon>
    </lineage>
</organism>
<accession>A0ABP5A6W1</accession>
<gene>
    <name evidence="2" type="ORF">GCM10009737_01210</name>
</gene>
<reference evidence="3" key="1">
    <citation type="journal article" date="2019" name="Int. J. Syst. Evol. Microbiol.">
        <title>The Global Catalogue of Microorganisms (GCM) 10K type strain sequencing project: providing services to taxonomists for standard genome sequencing and annotation.</title>
        <authorList>
            <consortium name="The Broad Institute Genomics Platform"/>
            <consortium name="The Broad Institute Genome Sequencing Center for Infectious Disease"/>
            <person name="Wu L."/>
            <person name="Ma J."/>
        </authorList>
    </citation>
    <scope>NUCLEOTIDE SEQUENCE [LARGE SCALE GENOMIC DNA]</scope>
    <source>
        <strain evidence="3">JCM 14046</strain>
    </source>
</reference>
<dbReference type="Gene3D" id="3.30.530.20">
    <property type="match status" value="1"/>
</dbReference>
<dbReference type="InterPro" id="IPR019587">
    <property type="entry name" value="Polyketide_cyclase/dehydratase"/>
</dbReference>
<proteinExistence type="predicted"/>
<dbReference type="InterPro" id="IPR023393">
    <property type="entry name" value="START-like_dom_sf"/>
</dbReference>
<dbReference type="Proteomes" id="UP001501612">
    <property type="component" value="Unassembled WGS sequence"/>
</dbReference>
<comment type="caution">
    <text evidence="2">The sequence shown here is derived from an EMBL/GenBank/DDBJ whole genome shotgun (WGS) entry which is preliminary data.</text>
</comment>
<name>A0ABP5A6W1_9ACTN</name>
<dbReference type="Pfam" id="PF10604">
    <property type="entry name" value="Polyketide_cyc2"/>
    <property type="match status" value="1"/>
</dbReference>
<protein>
    <submittedName>
        <fullName evidence="2">SRPBCC family protein</fullName>
    </submittedName>
</protein>